<dbReference type="InterPro" id="IPR012865">
    <property type="entry name" value="DUF1642"/>
</dbReference>
<evidence type="ECO:0000313" key="3">
    <source>
        <dbReference type="Proteomes" id="UP000315128"/>
    </source>
</evidence>
<dbReference type="Pfam" id="PF07852">
    <property type="entry name" value="DUF1642"/>
    <property type="match status" value="1"/>
</dbReference>
<reference evidence="2 3" key="1">
    <citation type="submission" date="2019-07" db="EMBL/GenBank/DDBJ databases">
        <title>Genome sequencing of KACC 19320.</title>
        <authorList>
            <person name="Heo J."/>
            <person name="Kim S.-J."/>
            <person name="Kim J.-S."/>
            <person name="Hong S.-B."/>
            <person name="Kwon S.-W."/>
        </authorList>
    </citation>
    <scope>NUCLEOTIDE SEQUENCE [LARGE SCALE GENOMIC DNA]</scope>
    <source>
        <strain evidence="2 3">KACC 19320</strain>
    </source>
</reference>
<accession>A0A514Z6X0</accession>
<keyword evidence="3" id="KW-1185">Reference proteome</keyword>
<feature type="coiled-coil region" evidence="1">
    <location>
        <begin position="30"/>
        <end position="57"/>
    </location>
</feature>
<evidence type="ECO:0000256" key="1">
    <source>
        <dbReference type="SAM" id="Coils"/>
    </source>
</evidence>
<dbReference type="RefSeq" id="WP_142765945.1">
    <property type="nucleotide sequence ID" value="NZ_CP041356.1"/>
</dbReference>
<dbReference type="Proteomes" id="UP000315128">
    <property type="component" value="Chromosome"/>
</dbReference>
<sequence length="156" mass="18072">MPKTFEGFTRPDNGPITDLNNNVQAVLSQYRKMRNYATELENKLEQKKEQLTEVNKSLPIVPQFVADWISELKEAKNDLSYAFWCKFEDCASYDYNKAIAWRDNHPDEFARAWLDGYQVEEPKALVSPCPICGYEGVKSNFCSICGHKNEYVEVEE</sequence>
<dbReference type="AlphaFoldDB" id="A0A514Z6X0"/>
<protein>
    <submittedName>
        <fullName evidence="2">DUF1642 domain-containing protein</fullName>
    </submittedName>
</protein>
<name>A0A514Z6X0_9LACT</name>
<organism evidence="2 3">
    <name type="scientific">Lactococcus protaetiae</name>
    <dbReference type="NCBI Taxonomy" id="2592653"/>
    <lineage>
        <taxon>Bacteria</taxon>
        <taxon>Bacillati</taxon>
        <taxon>Bacillota</taxon>
        <taxon>Bacilli</taxon>
        <taxon>Lactobacillales</taxon>
        <taxon>Streptococcaceae</taxon>
        <taxon>Lactococcus</taxon>
    </lineage>
</organism>
<evidence type="ECO:0000313" key="2">
    <source>
        <dbReference type="EMBL" id="QDK70330.1"/>
    </source>
</evidence>
<dbReference type="OrthoDB" id="2243928at2"/>
<dbReference type="EMBL" id="CP041356">
    <property type="protein sequence ID" value="QDK70330.1"/>
    <property type="molecule type" value="Genomic_DNA"/>
</dbReference>
<proteinExistence type="predicted"/>
<gene>
    <name evidence="2" type="ORF">FLP15_03050</name>
</gene>
<dbReference type="KEGG" id="lack:FLP15_03050"/>
<keyword evidence="1" id="KW-0175">Coiled coil</keyword>